<dbReference type="SMART" id="SM00028">
    <property type="entry name" value="TPR"/>
    <property type="match status" value="7"/>
</dbReference>
<organism evidence="5 6">
    <name type="scientific">Scyliorhinus torazame</name>
    <name type="common">Cloudy catshark</name>
    <name type="synonym">Catulus torazame</name>
    <dbReference type="NCBI Taxonomy" id="75743"/>
    <lineage>
        <taxon>Eukaryota</taxon>
        <taxon>Metazoa</taxon>
        <taxon>Chordata</taxon>
        <taxon>Craniata</taxon>
        <taxon>Vertebrata</taxon>
        <taxon>Chondrichthyes</taxon>
        <taxon>Elasmobranchii</taxon>
        <taxon>Galeomorphii</taxon>
        <taxon>Galeoidea</taxon>
        <taxon>Carcharhiniformes</taxon>
        <taxon>Scyliorhinidae</taxon>
        <taxon>Scyliorhinus</taxon>
    </lineage>
</organism>
<dbReference type="Gene3D" id="1.25.40.10">
    <property type="entry name" value="Tetratricopeptide repeat domain"/>
    <property type="match status" value="4"/>
</dbReference>
<sequence>MSKKESLKAKLNQLQCQFTWAPQKESMDLDDMKQRLEDIIQIGTKYQAMSYNQLAFVNCLQGNCEEAIQNLKEAEKILRRNPEDEFDKRIIIAYGNYAWVYYHMEQLTEAQSYLDKLERICKQFPDASRYTAMIAEVYGEKGWSLLRSTRKFYDEAKECFQKALEEDRDDIEWNAGYAIVLFRLEGFSCPQGNANSSESVKQLRRVLKLDPGDSVTMVLLALKLQEFNQKKEAFTLVEQALQKSPDLPYVIRYAAKFYRKEGAVEKSIELLKKALKITPKSAFLHHQIGLCYKSKLMPQIKNPRSRNCRQKGELINQCKYYFEKAFELRPLTFVIAQLDFATICSLNEEYPKAEKIYNNLLKMEDIHPDNKQAIYLQAGLFELHKKKSESNAITHFLEGLKIQTGSKDWRGCHNNLRTIATKQIDRNPKDSKAFGLLGLLHQLGGKKREAIECFEKALQLDCDNEEYLCALCELRLIIKVPNDAPS</sequence>
<evidence type="ECO:0000256" key="3">
    <source>
        <dbReference type="ARBA" id="ARBA00038336"/>
    </source>
</evidence>
<feature type="repeat" description="TPR" evidence="4">
    <location>
        <begin position="431"/>
        <end position="464"/>
    </location>
</feature>
<dbReference type="AlphaFoldDB" id="A0A401Q8N0"/>
<dbReference type="GO" id="GO:0005829">
    <property type="term" value="C:cytosol"/>
    <property type="evidence" value="ECO:0007669"/>
    <property type="project" value="TreeGrafter"/>
</dbReference>
<protein>
    <recommendedName>
        <fullName evidence="7">Interferon-induced protein with tetratricopeptide repeats 5</fullName>
    </recommendedName>
</protein>
<dbReference type="PROSITE" id="PS50005">
    <property type="entry name" value="TPR"/>
    <property type="match status" value="2"/>
</dbReference>
<dbReference type="OrthoDB" id="10043504at2759"/>
<evidence type="ECO:0000256" key="2">
    <source>
        <dbReference type="ARBA" id="ARBA00022803"/>
    </source>
</evidence>
<accession>A0A401Q8N0</accession>
<dbReference type="Pfam" id="PF13181">
    <property type="entry name" value="TPR_8"/>
    <property type="match status" value="2"/>
</dbReference>
<comment type="caution">
    <text evidence="5">The sequence shown here is derived from an EMBL/GenBank/DDBJ whole genome shotgun (WGS) entry which is preliminary data.</text>
</comment>
<dbReference type="STRING" id="75743.A0A401Q8N0"/>
<evidence type="ECO:0000256" key="1">
    <source>
        <dbReference type="ARBA" id="ARBA00022737"/>
    </source>
</evidence>
<dbReference type="OMA" id="DHQVKDS"/>
<dbReference type="GO" id="GO:0051607">
    <property type="term" value="P:defense response to virus"/>
    <property type="evidence" value="ECO:0007669"/>
    <property type="project" value="TreeGrafter"/>
</dbReference>
<evidence type="ECO:0000313" key="6">
    <source>
        <dbReference type="Proteomes" id="UP000288216"/>
    </source>
</evidence>
<reference evidence="5 6" key="1">
    <citation type="journal article" date="2018" name="Nat. Ecol. Evol.">
        <title>Shark genomes provide insights into elasmobranch evolution and the origin of vertebrates.</title>
        <authorList>
            <person name="Hara Y"/>
            <person name="Yamaguchi K"/>
            <person name="Onimaru K"/>
            <person name="Kadota M"/>
            <person name="Koyanagi M"/>
            <person name="Keeley SD"/>
            <person name="Tatsumi K"/>
            <person name="Tanaka K"/>
            <person name="Motone F"/>
            <person name="Kageyama Y"/>
            <person name="Nozu R"/>
            <person name="Adachi N"/>
            <person name="Nishimura O"/>
            <person name="Nakagawa R"/>
            <person name="Tanegashima C"/>
            <person name="Kiyatake I"/>
            <person name="Matsumoto R"/>
            <person name="Murakumo K"/>
            <person name="Nishida K"/>
            <person name="Terakita A"/>
            <person name="Kuratani S"/>
            <person name="Sato K"/>
            <person name="Hyodo S Kuraku.S."/>
        </authorList>
    </citation>
    <scope>NUCLEOTIDE SEQUENCE [LARGE SCALE GENOMIC DNA]</scope>
</reference>
<keyword evidence="1" id="KW-0677">Repeat</keyword>
<dbReference type="Proteomes" id="UP000288216">
    <property type="component" value="Unassembled WGS sequence"/>
</dbReference>
<dbReference type="SUPFAM" id="SSF48452">
    <property type="entry name" value="TPR-like"/>
    <property type="match status" value="2"/>
</dbReference>
<keyword evidence="2 4" id="KW-0802">TPR repeat</keyword>
<dbReference type="EMBL" id="BFAA01019035">
    <property type="protein sequence ID" value="GCB81687.1"/>
    <property type="molecule type" value="Genomic_DNA"/>
</dbReference>
<evidence type="ECO:0008006" key="7">
    <source>
        <dbReference type="Google" id="ProtNLM"/>
    </source>
</evidence>
<proteinExistence type="inferred from homology"/>
<dbReference type="PANTHER" id="PTHR10271">
    <property type="entry name" value="INTERFERON-INDUCED PROTEIN WITH TETRATRICOPEPTIDE REPEATS"/>
    <property type="match status" value="1"/>
</dbReference>
<name>A0A401Q8N0_SCYTO</name>
<evidence type="ECO:0000313" key="5">
    <source>
        <dbReference type="EMBL" id="GCB81687.1"/>
    </source>
</evidence>
<dbReference type="Pfam" id="PF13424">
    <property type="entry name" value="TPR_12"/>
    <property type="match status" value="1"/>
</dbReference>
<dbReference type="InterPro" id="IPR011990">
    <property type="entry name" value="TPR-like_helical_dom_sf"/>
</dbReference>
<feature type="repeat" description="TPR" evidence="4">
    <location>
        <begin position="248"/>
        <end position="281"/>
    </location>
</feature>
<evidence type="ECO:0000256" key="4">
    <source>
        <dbReference type="PROSITE-ProRule" id="PRU00339"/>
    </source>
</evidence>
<dbReference type="PANTHER" id="PTHR10271:SF0">
    <property type="entry name" value="INTERFERON-INDUCED PROTEIN WITH TETRATRICOPEPTIDE REPEATS 5"/>
    <property type="match status" value="1"/>
</dbReference>
<dbReference type="InterPro" id="IPR019734">
    <property type="entry name" value="TPR_rpt"/>
</dbReference>
<keyword evidence="6" id="KW-1185">Reference proteome</keyword>
<comment type="similarity">
    <text evidence="3">Belongs to the IFIT family.</text>
</comment>
<gene>
    <name evidence="5" type="ORF">scyTo_0021441</name>
</gene>
<dbReference type="FunFam" id="1.25.40.10:FF:000032">
    <property type="entry name" value="Interferon-induced protein with tetratricopeptide repeats 5"/>
    <property type="match status" value="1"/>
</dbReference>